<dbReference type="AlphaFoldDB" id="A0A1J1HLJ8"/>
<organism evidence="1 2">
    <name type="scientific">Clunio marinus</name>
    <dbReference type="NCBI Taxonomy" id="568069"/>
    <lineage>
        <taxon>Eukaryota</taxon>
        <taxon>Metazoa</taxon>
        <taxon>Ecdysozoa</taxon>
        <taxon>Arthropoda</taxon>
        <taxon>Hexapoda</taxon>
        <taxon>Insecta</taxon>
        <taxon>Pterygota</taxon>
        <taxon>Neoptera</taxon>
        <taxon>Endopterygota</taxon>
        <taxon>Diptera</taxon>
        <taxon>Nematocera</taxon>
        <taxon>Chironomoidea</taxon>
        <taxon>Chironomidae</taxon>
        <taxon>Clunio</taxon>
    </lineage>
</organism>
<accession>A0A1J1HLJ8</accession>
<proteinExistence type="predicted"/>
<keyword evidence="2" id="KW-1185">Reference proteome</keyword>
<reference evidence="1 2" key="1">
    <citation type="submission" date="2015-04" db="EMBL/GenBank/DDBJ databases">
        <authorList>
            <person name="Syromyatnikov M.Y."/>
            <person name="Popov V.N."/>
        </authorList>
    </citation>
    <scope>NUCLEOTIDE SEQUENCE [LARGE SCALE GENOMIC DNA]</scope>
</reference>
<evidence type="ECO:0000313" key="1">
    <source>
        <dbReference type="EMBL" id="CRK88927.1"/>
    </source>
</evidence>
<protein>
    <submittedName>
        <fullName evidence="1">CLUMA_CG002707, isoform A</fullName>
    </submittedName>
</protein>
<sequence>MLVSNEYFKTQKALGIVNKYKLNVRRIVFGQFWGWLVLDCNDSILKLLAAVVSPLHDMVWCSIADERNKVQVEGKLNLHKLQHSTPNDSPHRFQNVNKSVCSSIMLNRQQQDTQRRKVFAVMVSGFCFPSQHHTHTKHETRRLKIQMVFSCPCVFVLIAISEKAHNCCVWVVKKKRCLLYFDSIIAYFMN</sequence>
<dbReference type="Proteomes" id="UP000183832">
    <property type="component" value="Unassembled WGS sequence"/>
</dbReference>
<name>A0A1J1HLJ8_9DIPT</name>
<dbReference type="EMBL" id="CVRI01000010">
    <property type="protein sequence ID" value="CRK88927.1"/>
    <property type="molecule type" value="Genomic_DNA"/>
</dbReference>
<evidence type="ECO:0000313" key="2">
    <source>
        <dbReference type="Proteomes" id="UP000183832"/>
    </source>
</evidence>
<gene>
    <name evidence="1" type="ORF">CLUMA_CG002707</name>
</gene>